<dbReference type="PANTHER" id="PTHR22893:SF91">
    <property type="entry name" value="NADPH DEHYDROGENASE 2-RELATED"/>
    <property type="match status" value="1"/>
</dbReference>
<proteinExistence type="predicted"/>
<dbReference type="Pfam" id="PF00724">
    <property type="entry name" value="Oxidored_FMN"/>
    <property type="match status" value="1"/>
</dbReference>
<dbReference type="eggNOG" id="KOG0134">
    <property type="taxonomic scope" value="Eukaryota"/>
</dbReference>
<dbReference type="STRING" id="743788.S8E042"/>
<dbReference type="OrthoDB" id="276546at2759"/>
<feature type="domain" description="NADH:flavin oxidoreductase/NADH oxidase N-terminal" evidence="1">
    <location>
        <begin position="6"/>
        <end position="196"/>
    </location>
</feature>
<dbReference type="AlphaFoldDB" id="S8E042"/>
<sequence length="231" mass="25459">MRFRADDQHVPSVHAAEYYYAQRVTVSGTLLITEGTSPSANAGGLKFVPGIWSDAQVEAWSTDAVRERRSCIFCQLWALGRAGADIDPAFLEEDLFQCVSASDVKLSTSIHIPRPLKVEEINDFLATYGTAALNALRAGLDGIELHAGIGYLIDQFLQDVSNRRTDAYDGTIRNRARFALEVVRVARVAAAVGANKTESLERRVDMGMGNIRGRRSRIWCRNSQPGLNTQT</sequence>
<dbReference type="GO" id="GO:0010181">
    <property type="term" value="F:FMN binding"/>
    <property type="evidence" value="ECO:0007669"/>
    <property type="project" value="InterPro"/>
</dbReference>
<dbReference type="InParanoid" id="S8E042"/>
<organism evidence="2 3">
    <name type="scientific">Fomitopsis schrenkii</name>
    <name type="common">Brown rot fungus</name>
    <dbReference type="NCBI Taxonomy" id="2126942"/>
    <lineage>
        <taxon>Eukaryota</taxon>
        <taxon>Fungi</taxon>
        <taxon>Dikarya</taxon>
        <taxon>Basidiomycota</taxon>
        <taxon>Agaricomycotina</taxon>
        <taxon>Agaricomycetes</taxon>
        <taxon>Polyporales</taxon>
        <taxon>Fomitopsis</taxon>
    </lineage>
</organism>
<dbReference type="EMBL" id="KE504168">
    <property type="protein sequence ID" value="EPS98162.1"/>
    <property type="molecule type" value="Genomic_DNA"/>
</dbReference>
<dbReference type="SUPFAM" id="SSF51395">
    <property type="entry name" value="FMN-linked oxidoreductases"/>
    <property type="match status" value="1"/>
</dbReference>
<dbReference type="InterPro" id="IPR001155">
    <property type="entry name" value="OxRdtase_FMN_N"/>
</dbReference>
<accession>S8E042</accession>
<protein>
    <recommendedName>
        <fullName evidence="1">NADH:flavin oxidoreductase/NADH oxidase N-terminal domain-containing protein</fullName>
    </recommendedName>
</protein>
<gene>
    <name evidence="2" type="ORF">FOMPIDRAFT_1024742</name>
</gene>
<name>S8E042_FOMSC</name>
<dbReference type="GO" id="GO:0003959">
    <property type="term" value="F:NADPH dehydrogenase activity"/>
    <property type="evidence" value="ECO:0007669"/>
    <property type="project" value="TreeGrafter"/>
</dbReference>
<dbReference type="HOGENOM" id="CLU_012153_0_1_1"/>
<dbReference type="Proteomes" id="UP000015241">
    <property type="component" value="Unassembled WGS sequence"/>
</dbReference>
<evidence type="ECO:0000313" key="3">
    <source>
        <dbReference type="Proteomes" id="UP000015241"/>
    </source>
</evidence>
<evidence type="ECO:0000313" key="2">
    <source>
        <dbReference type="EMBL" id="EPS98162.1"/>
    </source>
</evidence>
<dbReference type="PANTHER" id="PTHR22893">
    <property type="entry name" value="NADH OXIDOREDUCTASE-RELATED"/>
    <property type="match status" value="1"/>
</dbReference>
<dbReference type="InterPro" id="IPR045247">
    <property type="entry name" value="Oye-like"/>
</dbReference>
<evidence type="ECO:0000259" key="1">
    <source>
        <dbReference type="Pfam" id="PF00724"/>
    </source>
</evidence>
<reference evidence="2 3" key="1">
    <citation type="journal article" date="2012" name="Science">
        <title>The Paleozoic origin of enzymatic lignin decomposition reconstructed from 31 fungal genomes.</title>
        <authorList>
            <person name="Floudas D."/>
            <person name="Binder M."/>
            <person name="Riley R."/>
            <person name="Barry K."/>
            <person name="Blanchette R.A."/>
            <person name="Henrissat B."/>
            <person name="Martinez A.T."/>
            <person name="Otillar R."/>
            <person name="Spatafora J.W."/>
            <person name="Yadav J.S."/>
            <person name="Aerts A."/>
            <person name="Benoit I."/>
            <person name="Boyd A."/>
            <person name="Carlson A."/>
            <person name="Copeland A."/>
            <person name="Coutinho P.M."/>
            <person name="de Vries R.P."/>
            <person name="Ferreira P."/>
            <person name="Findley K."/>
            <person name="Foster B."/>
            <person name="Gaskell J."/>
            <person name="Glotzer D."/>
            <person name="Gorecki P."/>
            <person name="Heitman J."/>
            <person name="Hesse C."/>
            <person name="Hori C."/>
            <person name="Igarashi K."/>
            <person name="Jurgens J.A."/>
            <person name="Kallen N."/>
            <person name="Kersten P."/>
            <person name="Kohler A."/>
            <person name="Kuees U."/>
            <person name="Kumar T.K.A."/>
            <person name="Kuo A."/>
            <person name="LaButti K."/>
            <person name="Larrondo L.F."/>
            <person name="Lindquist E."/>
            <person name="Ling A."/>
            <person name="Lombard V."/>
            <person name="Lucas S."/>
            <person name="Lundell T."/>
            <person name="Martin R."/>
            <person name="McLaughlin D.J."/>
            <person name="Morgenstern I."/>
            <person name="Morin E."/>
            <person name="Murat C."/>
            <person name="Nagy L.G."/>
            <person name="Nolan M."/>
            <person name="Ohm R.A."/>
            <person name="Patyshakuliyeva A."/>
            <person name="Rokas A."/>
            <person name="Ruiz-Duenas F.J."/>
            <person name="Sabat G."/>
            <person name="Salamov A."/>
            <person name="Samejima M."/>
            <person name="Schmutz J."/>
            <person name="Slot J.C."/>
            <person name="St John F."/>
            <person name="Stenlid J."/>
            <person name="Sun H."/>
            <person name="Sun S."/>
            <person name="Syed K."/>
            <person name="Tsang A."/>
            <person name="Wiebenga A."/>
            <person name="Young D."/>
            <person name="Pisabarro A."/>
            <person name="Eastwood D.C."/>
            <person name="Martin F."/>
            <person name="Cullen D."/>
            <person name="Grigoriev I.V."/>
            <person name="Hibbett D.S."/>
        </authorList>
    </citation>
    <scope>NUCLEOTIDE SEQUENCE</scope>
    <source>
        <strain evidence="3">FP-58527</strain>
    </source>
</reference>
<keyword evidence="3" id="KW-1185">Reference proteome</keyword>
<dbReference type="InterPro" id="IPR013785">
    <property type="entry name" value="Aldolase_TIM"/>
</dbReference>
<dbReference type="Gene3D" id="3.20.20.70">
    <property type="entry name" value="Aldolase class I"/>
    <property type="match status" value="1"/>
</dbReference>